<protein>
    <submittedName>
        <fullName evidence="1">Uncharacterized protein</fullName>
    </submittedName>
</protein>
<organism evidence="1">
    <name type="scientific">Mimivirus LCMiAC01</name>
    <dbReference type="NCBI Taxonomy" id="2506608"/>
    <lineage>
        <taxon>Viruses</taxon>
        <taxon>Varidnaviria</taxon>
        <taxon>Bamfordvirae</taxon>
        <taxon>Nucleocytoviricota</taxon>
        <taxon>Megaviricetes</taxon>
        <taxon>Imitervirales</taxon>
        <taxon>Mimiviridae</taxon>
        <taxon>Klosneuvirinae</taxon>
    </lineage>
</organism>
<proteinExistence type="predicted"/>
<accession>A0A481YZV7</accession>
<dbReference type="EMBL" id="MK500395">
    <property type="protein sequence ID" value="QBK88699.1"/>
    <property type="molecule type" value="Genomic_DNA"/>
</dbReference>
<gene>
    <name evidence="1" type="ORF">LCMiAC01_03770</name>
</gene>
<reference evidence="1" key="1">
    <citation type="journal article" date="2019" name="MBio">
        <title>Virus Genomes from Deep Sea Sediments Expand the Ocean Megavirome and Support Independent Origins of Viral Gigantism.</title>
        <authorList>
            <person name="Backstrom D."/>
            <person name="Yutin N."/>
            <person name="Jorgensen S.L."/>
            <person name="Dharamshi J."/>
            <person name="Homa F."/>
            <person name="Zaremba-Niedwiedzka K."/>
            <person name="Spang A."/>
            <person name="Wolf Y.I."/>
            <person name="Koonin E.V."/>
            <person name="Ettema T.J."/>
        </authorList>
    </citation>
    <scope>NUCLEOTIDE SEQUENCE</scope>
</reference>
<name>A0A481YZV7_9VIRU</name>
<sequence>MDKYIENILKEKEFNSMITNKHIGKKYTGEEFNQIFPNIRLFKLTNKTEDHYNFKFKTGVNIDTNEFNPNDKCKRGGLYITEPINMCKWLNYNENGPMENIRIATILSDSTVYIEENKLKTDKVLLSDKILIHDLDLWHHYKWCFHAVSQNARALTYTKLCHHVTMHERSALLEEAAKHGYCNPSSYMELMDGDVYIPDKYPTPKINGQTKSLNLGIKKLRSRPRHGRMHFRNRFRRNNGIIMLGLGLVLLNFCKT</sequence>
<evidence type="ECO:0000313" key="1">
    <source>
        <dbReference type="EMBL" id="QBK88699.1"/>
    </source>
</evidence>